<gene>
    <name evidence="3" type="primary">ttgC_1</name>
    <name evidence="3" type="ORF">LMG32289_00507</name>
</gene>
<dbReference type="SUPFAM" id="SSF56954">
    <property type="entry name" value="Outer membrane efflux proteins (OEP)"/>
    <property type="match status" value="1"/>
</dbReference>
<dbReference type="NCBIfam" id="TIGR01845">
    <property type="entry name" value="outer_NodT"/>
    <property type="match status" value="1"/>
</dbReference>
<name>A0ABN7XWT7_9BURK</name>
<comment type="subcellular location">
    <subcellularLocation>
        <location evidence="2">Cell membrane</location>
        <topology evidence="2">Lipid-anchor</topology>
    </subcellularLocation>
</comment>
<keyword evidence="2" id="KW-0449">Lipoprotein</keyword>
<evidence type="ECO:0000256" key="1">
    <source>
        <dbReference type="ARBA" id="ARBA00007613"/>
    </source>
</evidence>
<reference evidence="3 4" key="1">
    <citation type="submission" date="2021-08" db="EMBL/GenBank/DDBJ databases">
        <authorList>
            <person name="Peeters C."/>
        </authorList>
    </citation>
    <scope>NUCLEOTIDE SEQUENCE [LARGE SCALE GENOMIC DNA]</scope>
    <source>
        <strain evidence="3 4">LMG 32289</strain>
    </source>
</reference>
<comment type="caution">
    <text evidence="3">The sequence shown here is derived from an EMBL/GenBank/DDBJ whole genome shotgun (WGS) entry which is preliminary data.</text>
</comment>
<protein>
    <submittedName>
        <fullName evidence="3">Efflux pump outer membrane protein TtgC</fullName>
    </submittedName>
</protein>
<keyword evidence="4" id="KW-1185">Reference proteome</keyword>
<dbReference type="InterPro" id="IPR010131">
    <property type="entry name" value="MdtP/NodT-like"/>
</dbReference>
<organism evidence="3 4">
    <name type="scientific">Cupriavidus pampae</name>
    <dbReference type="NCBI Taxonomy" id="659251"/>
    <lineage>
        <taxon>Bacteria</taxon>
        <taxon>Pseudomonadati</taxon>
        <taxon>Pseudomonadota</taxon>
        <taxon>Betaproteobacteria</taxon>
        <taxon>Burkholderiales</taxon>
        <taxon>Burkholderiaceae</taxon>
        <taxon>Cupriavidus</taxon>
    </lineage>
</organism>
<evidence type="ECO:0000313" key="3">
    <source>
        <dbReference type="EMBL" id="CAG9164167.1"/>
    </source>
</evidence>
<keyword evidence="2" id="KW-0564">Palmitate</keyword>
<dbReference type="Gene3D" id="1.20.1600.10">
    <property type="entry name" value="Outer membrane efflux proteins (OEP)"/>
    <property type="match status" value="1"/>
</dbReference>
<accession>A0ABN7XWT7</accession>
<keyword evidence="2" id="KW-1134">Transmembrane beta strand</keyword>
<keyword evidence="2" id="KW-0812">Transmembrane</keyword>
<dbReference type="EMBL" id="CAJZAG010000001">
    <property type="protein sequence ID" value="CAG9164167.1"/>
    <property type="molecule type" value="Genomic_DNA"/>
</dbReference>
<sequence>MRRGWCPSWRWLGAETMRSLAYSTWLALPLALSCAACGSLLRTPYEPPASMLPPAWEAPVPAGATLATPDAQWWRAFGDARLDALIALALARNADLALAGLRMYRARLEAGAEDARDMPSLDLRTGASTKRNLKHGGSSVRGYEAGLALSYDVDLWGKLARTQEAAAWRAAASAFDLRATRLALIGEVATLYWSVAELNARIALAQADLVDAERVQALVTARRHAGAGSALEVALAERDKATNAAALERHLQQRDSQRLSLGKLLAEPVPAEAAAAYALPAADLPELAPGLPATVLARRPDVAAAEARIRATLNLYDASIADFYPKLTLTADATGRSSDLGQLFSNPLGTLGGGLVMPLLKWQALQLSSEIARVNHDESVTTYGKTLYAALVEVNQALVERDSLGREAGQMRAAQDAATRAEALSLARYVAGKGTLRAALEDSRARRAASAAVLTTRVNQLRAQMTLFRALGG</sequence>
<keyword evidence="2" id="KW-0472">Membrane</keyword>
<dbReference type="PROSITE" id="PS51257">
    <property type="entry name" value="PROKAR_LIPOPROTEIN"/>
    <property type="match status" value="1"/>
</dbReference>
<dbReference type="PANTHER" id="PTHR30203:SF32">
    <property type="entry name" value="CATION EFFLUX SYSTEM PROTEIN CUSC"/>
    <property type="match status" value="1"/>
</dbReference>
<evidence type="ECO:0000256" key="2">
    <source>
        <dbReference type="RuleBase" id="RU362097"/>
    </source>
</evidence>
<dbReference type="PANTHER" id="PTHR30203">
    <property type="entry name" value="OUTER MEMBRANE CATION EFFLUX PROTEIN"/>
    <property type="match status" value="1"/>
</dbReference>
<dbReference type="Gene3D" id="2.20.200.10">
    <property type="entry name" value="Outer membrane efflux proteins (OEP)"/>
    <property type="match status" value="1"/>
</dbReference>
<dbReference type="Pfam" id="PF02321">
    <property type="entry name" value="OEP"/>
    <property type="match status" value="2"/>
</dbReference>
<dbReference type="InterPro" id="IPR003423">
    <property type="entry name" value="OMP_efflux"/>
</dbReference>
<comment type="similarity">
    <text evidence="1 2">Belongs to the outer membrane factor (OMF) (TC 1.B.17) family.</text>
</comment>
<dbReference type="Proteomes" id="UP000706525">
    <property type="component" value="Unassembled WGS sequence"/>
</dbReference>
<evidence type="ECO:0000313" key="4">
    <source>
        <dbReference type="Proteomes" id="UP000706525"/>
    </source>
</evidence>
<proteinExistence type="inferred from homology"/>